<feature type="compositionally biased region" description="Basic and acidic residues" evidence="2">
    <location>
        <begin position="1"/>
        <end position="12"/>
    </location>
</feature>
<dbReference type="Proteomes" id="UP000639396">
    <property type="component" value="Unassembled WGS sequence"/>
</dbReference>
<keyword evidence="1" id="KW-0808">Transferase</keyword>
<dbReference type="SUPFAM" id="SSF51569">
    <property type="entry name" value="Aldolase"/>
    <property type="match status" value="1"/>
</dbReference>
<evidence type="ECO:0000313" key="5">
    <source>
        <dbReference type="Proteomes" id="UP000639396"/>
    </source>
</evidence>
<dbReference type="AlphaFoldDB" id="A0A927CCC7"/>
<proteinExistence type="predicted"/>
<dbReference type="PROSITE" id="PS50991">
    <property type="entry name" value="PYR_CT"/>
    <property type="match status" value="1"/>
</dbReference>
<evidence type="ECO:0000256" key="2">
    <source>
        <dbReference type="SAM" id="MobiDB-lite"/>
    </source>
</evidence>
<sequence>MNDKRNTDDRHLSAATPAEPNLQREQFPYEAPPLVFFDGVDVPMDRPDSIFITDTTFRDGQQARLPYTVDQITDLFDLLHRLSGPSGVIRQSEFFLYSEKDRQAVRACQERGYEFPEITAWIRAVEKDFQLVKEMGIRETGILTSCSDYHIHLKLGLSREQAMEQYLSVVRAALEEGVRPRCHLEDVTRADVYGFVVPFVQQLQQLSAESGIPVKVRLCDTMGYGVSYPGAVLPRSVPRLLHALRSETGIPSAQLEWHGHNDFYKVLTNAATAWLYGCSGVNGTLLGFGERTGNTPIEGLLFEYMGLTGDRSVDTRVVTEIADYFERELGYEIPPMTPFVGKSFNVTAAGIHADGIIKNEEIYNIFDTAKLLNRPLGVLVTDKAGTAGVAHWVNRYLGLTGSERVDKRNPGVKALYEWVVRQYENGRTTSLSDGELAGAAQHHLPVRFPAGGKSPEPV</sequence>
<reference evidence="4" key="1">
    <citation type="submission" date="2020-09" db="EMBL/GenBank/DDBJ databases">
        <title>A novel bacterium of genus Paenibacillus, isolated from South China Sea.</title>
        <authorList>
            <person name="Huang H."/>
            <person name="Mo K."/>
            <person name="Hu Y."/>
        </authorList>
    </citation>
    <scope>NUCLEOTIDE SEQUENCE</scope>
    <source>
        <strain evidence="4">IB182363</strain>
    </source>
</reference>
<dbReference type="InterPro" id="IPR000891">
    <property type="entry name" value="PYR_CT"/>
</dbReference>
<name>A0A927CCC7_9BACL</name>
<dbReference type="PANTHER" id="PTHR42880">
    <property type="entry name" value="HOMOCITRATE SYNTHASE"/>
    <property type="match status" value="1"/>
</dbReference>
<dbReference type="CDD" id="cd07947">
    <property type="entry name" value="DRE_TIM_Re_CS"/>
    <property type="match status" value="1"/>
</dbReference>
<comment type="caution">
    <text evidence="4">The sequence shown here is derived from an EMBL/GenBank/DDBJ whole genome shotgun (WGS) entry which is preliminary data.</text>
</comment>
<feature type="domain" description="Pyruvate carboxyltransferase" evidence="3">
    <location>
        <begin position="50"/>
        <end position="319"/>
    </location>
</feature>
<dbReference type="Gene3D" id="3.20.20.70">
    <property type="entry name" value="Aldolase class I"/>
    <property type="match status" value="1"/>
</dbReference>
<dbReference type="PANTHER" id="PTHR42880:SF1">
    <property type="entry name" value="ISOPROPYLMALATE_HOMOCITRATE_CITRAMALATE SYNTHASE FAMILY PROTEIN"/>
    <property type="match status" value="1"/>
</dbReference>
<dbReference type="RefSeq" id="WP_190929787.1">
    <property type="nucleotide sequence ID" value="NZ_JACXJA010000027.1"/>
</dbReference>
<organism evidence="4 5">
    <name type="scientific">Paenibacillus oceani</name>
    <dbReference type="NCBI Taxonomy" id="2772510"/>
    <lineage>
        <taxon>Bacteria</taxon>
        <taxon>Bacillati</taxon>
        <taxon>Bacillota</taxon>
        <taxon>Bacilli</taxon>
        <taxon>Bacillales</taxon>
        <taxon>Paenibacillaceae</taxon>
        <taxon>Paenibacillus</taxon>
    </lineage>
</organism>
<dbReference type="EMBL" id="JACXJA010000027">
    <property type="protein sequence ID" value="MBD2864162.1"/>
    <property type="molecule type" value="Genomic_DNA"/>
</dbReference>
<dbReference type="Pfam" id="PF00682">
    <property type="entry name" value="HMGL-like"/>
    <property type="match status" value="1"/>
</dbReference>
<gene>
    <name evidence="4" type="ORF">IDH45_19450</name>
</gene>
<dbReference type="GO" id="GO:0016740">
    <property type="term" value="F:transferase activity"/>
    <property type="evidence" value="ECO:0007669"/>
    <property type="project" value="UniProtKB-KW"/>
</dbReference>
<accession>A0A927CCC7</accession>
<dbReference type="InterPro" id="IPR013785">
    <property type="entry name" value="Aldolase_TIM"/>
</dbReference>
<protein>
    <submittedName>
        <fullName evidence="4">2-isopropylmalate synthase</fullName>
    </submittedName>
</protein>
<evidence type="ECO:0000259" key="3">
    <source>
        <dbReference type="PROSITE" id="PS50991"/>
    </source>
</evidence>
<evidence type="ECO:0000313" key="4">
    <source>
        <dbReference type="EMBL" id="MBD2864162.1"/>
    </source>
</evidence>
<keyword evidence="5" id="KW-1185">Reference proteome</keyword>
<evidence type="ECO:0000256" key="1">
    <source>
        <dbReference type="ARBA" id="ARBA00022679"/>
    </source>
</evidence>
<feature type="region of interest" description="Disordered" evidence="2">
    <location>
        <begin position="1"/>
        <end position="23"/>
    </location>
</feature>